<dbReference type="PANTHER" id="PTHR48021">
    <property type="match status" value="1"/>
</dbReference>
<keyword evidence="9" id="KW-1185">Reference proteome</keyword>
<evidence type="ECO:0000256" key="5">
    <source>
        <dbReference type="SAM" id="MobiDB-lite"/>
    </source>
</evidence>
<dbReference type="SUPFAM" id="SSF103473">
    <property type="entry name" value="MFS general substrate transporter"/>
    <property type="match status" value="1"/>
</dbReference>
<gene>
    <name evidence="8" type="ORF">ANN_04468</name>
</gene>
<sequence length="559" mass="61466">MMWYCQHIHVDMTVELEAPPAWKKQPRTISRFREVLPQVLAMSAANLVVVNLTVALFVSTLVIAEVYDPNANSTDYESNSTVEGDLRMDATQASWFGSLPFFCQPVGSIASGIIVQILGRKRSLALINIPYFLGCILVGTAPSVTVLFVANVLMGTTVGFTEAPINSYFGEICQPELRSILAGSAAIFYQVGMFVLFVLGGLTDWRTTALILSAMPLITILVLWRVPESPIWLIAQGRIKDAEAALCWLRGWVEPSAVQDELEALIQYYENIVALSNQENGEVKKRPSDASPELAGLLPSNGLQMSADEKKMSEQTSDRPKSSRSTGSKVLEMGKLILQPESLRPLILTFLAFTFYGFGGMPSIRPFLVMVLDEFCLPIETKWATVVVAATGFLGSVALISLVSKLGKRMVVLTSTAACTACCLLLGLYHFLSILPATRTGDQSYLVATWLPLLLFAIFSFANIIQGQVPWLLVAEAFPFRTRGVVGGMAAASFYIMSFLAAKTFLSMDNALQLYGSFWFFGAINGVCFVYLYFQLPETEGKSLEEIERLFAGKKRRSK</sequence>
<feature type="transmembrane region" description="Helical" evidence="6">
    <location>
        <begin position="131"/>
        <end position="160"/>
    </location>
</feature>
<feature type="transmembrane region" description="Helical" evidence="6">
    <location>
        <begin position="410"/>
        <end position="432"/>
    </location>
</feature>
<dbReference type="PANTHER" id="PTHR48021:SF39">
    <property type="entry name" value="MAJOR FACILITATOR SUPERFAMILY (MFS) PROFILE DOMAIN-CONTAINING PROTEIN"/>
    <property type="match status" value="1"/>
</dbReference>
<keyword evidence="2 6" id="KW-0812">Transmembrane</keyword>
<comment type="caution">
    <text evidence="8">The sequence shown here is derived from an EMBL/GenBank/DDBJ whole genome shotgun (WGS) entry which is preliminary data.</text>
</comment>
<dbReference type="EMBL" id="JAJSOF020000013">
    <property type="protein sequence ID" value="KAJ4442875.1"/>
    <property type="molecule type" value="Genomic_DNA"/>
</dbReference>
<feature type="transmembrane region" description="Helical" evidence="6">
    <location>
        <begin position="485"/>
        <end position="502"/>
    </location>
</feature>
<comment type="subcellular location">
    <subcellularLocation>
        <location evidence="1">Membrane</location>
        <topology evidence="1">Multi-pass membrane protein</topology>
    </subcellularLocation>
</comment>
<feature type="transmembrane region" description="Helical" evidence="6">
    <location>
        <begin position="514"/>
        <end position="534"/>
    </location>
</feature>
<evidence type="ECO:0000256" key="1">
    <source>
        <dbReference type="ARBA" id="ARBA00004141"/>
    </source>
</evidence>
<evidence type="ECO:0000256" key="2">
    <source>
        <dbReference type="ARBA" id="ARBA00022692"/>
    </source>
</evidence>
<feature type="compositionally biased region" description="Basic and acidic residues" evidence="5">
    <location>
        <begin position="308"/>
        <end position="321"/>
    </location>
</feature>
<feature type="transmembrane region" description="Helical" evidence="6">
    <location>
        <begin position="444"/>
        <end position="465"/>
    </location>
</feature>
<feature type="transmembrane region" description="Helical" evidence="6">
    <location>
        <begin position="180"/>
        <end position="202"/>
    </location>
</feature>
<dbReference type="InterPro" id="IPR020846">
    <property type="entry name" value="MFS_dom"/>
</dbReference>
<feature type="transmembrane region" description="Helical" evidence="6">
    <location>
        <begin position="39"/>
        <end position="64"/>
    </location>
</feature>
<protein>
    <recommendedName>
        <fullName evidence="7">Major facilitator superfamily (MFS) profile domain-containing protein</fullName>
    </recommendedName>
</protein>
<dbReference type="Pfam" id="PF00083">
    <property type="entry name" value="Sugar_tr"/>
    <property type="match status" value="2"/>
</dbReference>
<evidence type="ECO:0000313" key="9">
    <source>
        <dbReference type="Proteomes" id="UP001148838"/>
    </source>
</evidence>
<dbReference type="InterPro" id="IPR050549">
    <property type="entry name" value="MFS_Trehalose_Transporter"/>
</dbReference>
<feature type="region of interest" description="Disordered" evidence="5">
    <location>
        <begin position="280"/>
        <end position="300"/>
    </location>
</feature>
<reference evidence="8 9" key="1">
    <citation type="journal article" date="2022" name="Allergy">
        <title>Genome assembly and annotation of Periplaneta americana reveal a comprehensive cockroach allergen profile.</title>
        <authorList>
            <person name="Wang L."/>
            <person name="Xiong Q."/>
            <person name="Saelim N."/>
            <person name="Wang L."/>
            <person name="Nong W."/>
            <person name="Wan A.T."/>
            <person name="Shi M."/>
            <person name="Liu X."/>
            <person name="Cao Q."/>
            <person name="Hui J.H.L."/>
            <person name="Sookrung N."/>
            <person name="Leung T.F."/>
            <person name="Tungtrongchitr A."/>
            <person name="Tsui S.K.W."/>
        </authorList>
    </citation>
    <scope>NUCLEOTIDE SEQUENCE [LARGE SCALE GENOMIC DNA]</scope>
    <source>
        <strain evidence="8">PWHHKU_190912</strain>
    </source>
</reference>
<feature type="region of interest" description="Disordered" evidence="5">
    <location>
        <begin position="308"/>
        <end position="327"/>
    </location>
</feature>
<evidence type="ECO:0000256" key="3">
    <source>
        <dbReference type="ARBA" id="ARBA00022989"/>
    </source>
</evidence>
<dbReference type="InterPro" id="IPR005828">
    <property type="entry name" value="MFS_sugar_transport-like"/>
</dbReference>
<evidence type="ECO:0000256" key="4">
    <source>
        <dbReference type="ARBA" id="ARBA00023136"/>
    </source>
</evidence>
<accession>A0ABQ8TB17</accession>
<evidence type="ECO:0000259" key="7">
    <source>
        <dbReference type="PROSITE" id="PS50850"/>
    </source>
</evidence>
<organism evidence="8 9">
    <name type="scientific">Periplaneta americana</name>
    <name type="common">American cockroach</name>
    <name type="synonym">Blatta americana</name>
    <dbReference type="NCBI Taxonomy" id="6978"/>
    <lineage>
        <taxon>Eukaryota</taxon>
        <taxon>Metazoa</taxon>
        <taxon>Ecdysozoa</taxon>
        <taxon>Arthropoda</taxon>
        <taxon>Hexapoda</taxon>
        <taxon>Insecta</taxon>
        <taxon>Pterygota</taxon>
        <taxon>Neoptera</taxon>
        <taxon>Polyneoptera</taxon>
        <taxon>Dictyoptera</taxon>
        <taxon>Blattodea</taxon>
        <taxon>Blattoidea</taxon>
        <taxon>Blattidae</taxon>
        <taxon>Blattinae</taxon>
        <taxon>Periplaneta</taxon>
    </lineage>
</organism>
<dbReference type="Proteomes" id="UP001148838">
    <property type="component" value="Unassembled WGS sequence"/>
</dbReference>
<keyword evidence="3 6" id="KW-1133">Transmembrane helix</keyword>
<dbReference type="Gene3D" id="1.20.1250.20">
    <property type="entry name" value="MFS general substrate transporter like domains"/>
    <property type="match status" value="1"/>
</dbReference>
<keyword evidence="4 6" id="KW-0472">Membrane</keyword>
<feature type="transmembrane region" description="Helical" evidence="6">
    <location>
        <begin position="346"/>
        <end position="371"/>
    </location>
</feature>
<proteinExistence type="predicted"/>
<evidence type="ECO:0000313" key="8">
    <source>
        <dbReference type="EMBL" id="KAJ4442875.1"/>
    </source>
</evidence>
<evidence type="ECO:0000256" key="6">
    <source>
        <dbReference type="SAM" id="Phobius"/>
    </source>
</evidence>
<dbReference type="InterPro" id="IPR036259">
    <property type="entry name" value="MFS_trans_sf"/>
</dbReference>
<feature type="transmembrane region" description="Helical" evidence="6">
    <location>
        <begin position="383"/>
        <end position="404"/>
    </location>
</feature>
<name>A0ABQ8TB17_PERAM</name>
<feature type="transmembrane region" description="Helical" evidence="6">
    <location>
        <begin position="95"/>
        <end position="119"/>
    </location>
</feature>
<dbReference type="PROSITE" id="PS50850">
    <property type="entry name" value="MFS"/>
    <property type="match status" value="1"/>
</dbReference>
<feature type="domain" description="Major facilitator superfamily (MFS) profile" evidence="7">
    <location>
        <begin position="48"/>
        <end position="540"/>
    </location>
</feature>